<organism evidence="3 4">
    <name type="scientific">Okeanomitos corallinicola TIOX110</name>
    <dbReference type="NCBI Taxonomy" id="3133117"/>
    <lineage>
        <taxon>Bacteria</taxon>
        <taxon>Bacillati</taxon>
        <taxon>Cyanobacteriota</taxon>
        <taxon>Cyanophyceae</taxon>
        <taxon>Nostocales</taxon>
        <taxon>Aphanizomenonaceae</taxon>
        <taxon>Okeanomitos</taxon>
    </lineage>
</organism>
<dbReference type="Proteomes" id="UP001483337">
    <property type="component" value="Chromosome"/>
</dbReference>
<gene>
    <name evidence="3" type="ORF">WJM97_08945</name>
</gene>
<name>A0ABZ2UXK2_9CYAN</name>
<proteinExistence type="predicted"/>
<sequence>MKKSTLILMLLALGLGGFVYFAEIRGANKQEEVKQTQQPIFAFSADDVQSLSIQTNESTINIERSDKAEAPKWLLKSPISANANDAIVTYLMDLLVGKGEKITSTTSNQISEFGLDKPLATIEIKLKNQQSHKLIIGKSNFSNSLLYAQIAPGNNSDENMQLFLVSNNFANAVNRELSEWQDVSNKEDENSKSEPLPGLPDAMKNNSQ</sequence>
<dbReference type="EMBL" id="CP150886">
    <property type="protein sequence ID" value="WZB89801.1"/>
    <property type="molecule type" value="Genomic_DNA"/>
</dbReference>
<evidence type="ECO:0000313" key="3">
    <source>
        <dbReference type="EMBL" id="WZB89801.1"/>
    </source>
</evidence>
<dbReference type="Pfam" id="PF14238">
    <property type="entry name" value="DUF4340"/>
    <property type="match status" value="1"/>
</dbReference>
<evidence type="ECO:0000256" key="1">
    <source>
        <dbReference type="SAM" id="MobiDB-lite"/>
    </source>
</evidence>
<protein>
    <submittedName>
        <fullName evidence="3">DUF4340 domain-containing protein</fullName>
    </submittedName>
</protein>
<dbReference type="RefSeq" id="WP_353932695.1">
    <property type="nucleotide sequence ID" value="NZ_CP150886.1"/>
</dbReference>
<dbReference type="InterPro" id="IPR025641">
    <property type="entry name" value="DUF4340"/>
</dbReference>
<feature type="region of interest" description="Disordered" evidence="1">
    <location>
        <begin position="180"/>
        <end position="208"/>
    </location>
</feature>
<reference evidence="3 4" key="1">
    <citation type="submission" date="2024-04" db="EMBL/GenBank/DDBJ databases">
        <title>Okeanomitos corallinicola gen. &amp; sp. nov. (Nostocales, Cyanobacteria), a new toxic marine heterocyst-forming cyanobacterium from a coral reef.</title>
        <authorList>
            <person name="Li H."/>
            <person name="Li R."/>
            <person name="Kang J."/>
            <person name="Hii K.S."/>
            <person name="Mohamed H.F."/>
            <person name="Xu X."/>
            <person name="Luo Z."/>
        </authorList>
    </citation>
    <scope>NUCLEOTIDE SEQUENCE [LARGE SCALE GENOMIC DNA]</scope>
    <source>
        <strain evidence="3 4">TIOX110</strain>
    </source>
</reference>
<feature type="domain" description="DUF4340" evidence="2">
    <location>
        <begin position="73"/>
        <end position="182"/>
    </location>
</feature>
<keyword evidence="4" id="KW-1185">Reference proteome</keyword>
<accession>A0ABZ2UXK2</accession>
<evidence type="ECO:0000259" key="2">
    <source>
        <dbReference type="Pfam" id="PF14238"/>
    </source>
</evidence>
<evidence type="ECO:0000313" key="4">
    <source>
        <dbReference type="Proteomes" id="UP001483337"/>
    </source>
</evidence>